<accession>A0A9X1ZU00</accession>
<proteinExistence type="predicted"/>
<evidence type="ECO:0000313" key="3">
    <source>
        <dbReference type="EMBL" id="MCL6219160.1"/>
    </source>
</evidence>
<dbReference type="InterPro" id="IPR001296">
    <property type="entry name" value="Glyco_trans_1"/>
</dbReference>
<dbReference type="EMBL" id="JAKHSK010000017">
    <property type="protein sequence ID" value="MCL6219160.1"/>
    <property type="molecule type" value="Genomic_DNA"/>
</dbReference>
<dbReference type="Gene3D" id="3.40.50.2000">
    <property type="entry name" value="Glycogen Phosphorylase B"/>
    <property type="match status" value="2"/>
</dbReference>
<dbReference type="InterPro" id="IPR028098">
    <property type="entry name" value="Glyco_trans_4-like_N"/>
</dbReference>
<evidence type="ECO:0000259" key="1">
    <source>
        <dbReference type="Pfam" id="PF00534"/>
    </source>
</evidence>
<dbReference type="GO" id="GO:0016757">
    <property type="term" value="F:glycosyltransferase activity"/>
    <property type="evidence" value="ECO:0007669"/>
    <property type="project" value="InterPro"/>
</dbReference>
<dbReference type="CDD" id="cd03801">
    <property type="entry name" value="GT4_PimA-like"/>
    <property type="match status" value="1"/>
</dbReference>
<name>A0A9X1ZU00_9FLAO</name>
<dbReference type="RefSeq" id="WP_249601941.1">
    <property type="nucleotide sequence ID" value="NZ_JAKHSK010000017.1"/>
</dbReference>
<dbReference type="Pfam" id="PF00534">
    <property type="entry name" value="Glycos_transf_1"/>
    <property type="match status" value="1"/>
</dbReference>
<evidence type="ECO:0000259" key="2">
    <source>
        <dbReference type="Pfam" id="PF13439"/>
    </source>
</evidence>
<keyword evidence="4" id="KW-1185">Reference proteome</keyword>
<dbReference type="SUPFAM" id="SSF53756">
    <property type="entry name" value="UDP-Glycosyltransferase/glycogen phosphorylase"/>
    <property type="match status" value="1"/>
</dbReference>
<feature type="domain" description="Glycosyl transferase family 1" evidence="1">
    <location>
        <begin position="179"/>
        <end position="327"/>
    </location>
</feature>
<gene>
    <name evidence="3" type="ORF">L1967_12745</name>
</gene>
<evidence type="ECO:0000313" key="4">
    <source>
        <dbReference type="Proteomes" id="UP001139521"/>
    </source>
</evidence>
<dbReference type="AlphaFoldDB" id="A0A9X1ZU00"/>
<sequence>MRVLQLIDSLHPGGAEKMAINLFKELNNSGIECFICTTRQEGLLKSEIIDFSKYLFLKKRNSIDVKALRSLYLFIKSKKINIIHAHGTSYFTAFLIKFAFSKKVTLIWHDHYGNSEFLEHRPYKILRFCSKWFDGVVCVNNVLLTWCKSKLLASKYLMINNFVSLPEGKVDSLQLNGSQSFKLICIANLRPQKNHHFLLNVFNEIVDHYEISLHLFGKDFYDAYSEEIKKKVDEMSNVYYYGSQKITKAILKQANVGLLVSKSEGLPLALLEYGMAGLPVICTVVGECREVIGNFGLLIPSDDEKALNIAIKTYFTDENMRNEHSNRLKDHIFNRFGAQKNIGEFIDFYEQCS</sequence>
<feature type="domain" description="Glycosyltransferase subfamily 4-like N-terminal" evidence="2">
    <location>
        <begin position="12"/>
        <end position="149"/>
    </location>
</feature>
<protein>
    <submittedName>
        <fullName evidence="3">Glycosyltransferase family 4 protein</fullName>
    </submittedName>
</protein>
<comment type="caution">
    <text evidence="3">The sequence shown here is derived from an EMBL/GenBank/DDBJ whole genome shotgun (WGS) entry which is preliminary data.</text>
</comment>
<organism evidence="3 4">
    <name type="scientific">Zunongwangia pacifica</name>
    <dbReference type="NCBI Taxonomy" id="2911062"/>
    <lineage>
        <taxon>Bacteria</taxon>
        <taxon>Pseudomonadati</taxon>
        <taxon>Bacteroidota</taxon>
        <taxon>Flavobacteriia</taxon>
        <taxon>Flavobacteriales</taxon>
        <taxon>Flavobacteriaceae</taxon>
        <taxon>Zunongwangia</taxon>
    </lineage>
</organism>
<reference evidence="3" key="1">
    <citation type="submission" date="2022-01" db="EMBL/GenBank/DDBJ databases">
        <title>Genome sequencing of Zunongwangia sp. M21534 genome.</title>
        <authorList>
            <person name="Chen Y."/>
            <person name="Dong C."/>
            <person name="Shao Z."/>
        </authorList>
    </citation>
    <scope>NUCLEOTIDE SEQUENCE</scope>
    <source>
        <strain evidence="3">MCCC M21534</strain>
    </source>
</reference>
<dbReference type="Proteomes" id="UP001139521">
    <property type="component" value="Unassembled WGS sequence"/>
</dbReference>
<dbReference type="PANTHER" id="PTHR12526">
    <property type="entry name" value="GLYCOSYLTRANSFERASE"/>
    <property type="match status" value="1"/>
</dbReference>
<dbReference type="Pfam" id="PF13439">
    <property type="entry name" value="Glyco_transf_4"/>
    <property type="match status" value="1"/>
</dbReference>